<dbReference type="InterPro" id="IPR013655">
    <property type="entry name" value="PAS_fold_3"/>
</dbReference>
<evidence type="ECO:0000259" key="4">
    <source>
        <dbReference type="PROSITE" id="PS50113"/>
    </source>
</evidence>
<name>A0ABV3P4J8_9ACTN</name>
<feature type="domain" description="PAC" evidence="4">
    <location>
        <begin position="305"/>
        <end position="357"/>
    </location>
</feature>
<dbReference type="PROSITE" id="PS50113">
    <property type="entry name" value="PAC"/>
    <property type="match status" value="1"/>
</dbReference>
<dbReference type="PANTHER" id="PTHR43156">
    <property type="entry name" value="STAGE II SPORULATION PROTEIN E-RELATED"/>
    <property type="match status" value="1"/>
</dbReference>
<reference evidence="5 6" key="1">
    <citation type="submission" date="2024-07" db="EMBL/GenBank/DDBJ databases">
        <authorList>
            <person name="Thanompreechachai J."/>
            <person name="Duangmal K."/>
        </authorList>
    </citation>
    <scope>NUCLEOTIDE SEQUENCE [LARGE SCALE GENOMIC DNA]</scope>
    <source>
        <strain evidence="5 6">KCTC 19886</strain>
    </source>
</reference>
<dbReference type="CDD" id="cd00130">
    <property type="entry name" value="PAS"/>
    <property type="match status" value="2"/>
</dbReference>
<proteinExistence type="predicted"/>
<evidence type="ECO:0000256" key="1">
    <source>
        <dbReference type="ARBA" id="ARBA00022801"/>
    </source>
</evidence>
<dbReference type="Gene3D" id="2.10.70.100">
    <property type="match status" value="1"/>
</dbReference>
<dbReference type="PANTHER" id="PTHR43156:SF2">
    <property type="entry name" value="STAGE II SPORULATION PROTEIN E"/>
    <property type="match status" value="1"/>
</dbReference>
<dbReference type="Pfam" id="PF13185">
    <property type="entry name" value="GAF_2"/>
    <property type="match status" value="1"/>
</dbReference>
<dbReference type="NCBIfam" id="TIGR00229">
    <property type="entry name" value="sensory_box"/>
    <property type="match status" value="1"/>
</dbReference>
<dbReference type="Gene3D" id="3.30.450.40">
    <property type="match status" value="2"/>
</dbReference>
<dbReference type="Proteomes" id="UP001555826">
    <property type="component" value="Unassembled WGS sequence"/>
</dbReference>
<accession>A0ABV3P4J8</accession>
<dbReference type="InterPro" id="IPR013656">
    <property type="entry name" value="PAS_4"/>
</dbReference>
<dbReference type="SUPFAM" id="SSF55785">
    <property type="entry name" value="PYP-like sensor domain (PAS domain)"/>
    <property type="match status" value="2"/>
</dbReference>
<evidence type="ECO:0000256" key="2">
    <source>
        <dbReference type="SAM" id="MobiDB-lite"/>
    </source>
</evidence>
<dbReference type="SMART" id="SM00091">
    <property type="entry name" value="PAS"/>
    <property type="match status" value="2"/>
</dbReference>
<dbReference type="InterPro" id="IPR001932">
    <property type="entry name" value="PPM-type_phosphatase-like_dom"/>
</dbReference>
<feature type="domain" description="PAS" evidence="3">
    <location>
        <begin position="351"/>
        <end position="425"/>
    </location>
</feature>
<gene>
    <name evidence="5" type="ORF">AB1207_07310</name>
</gene>
<dbReference type="InterPro" id="IPR003018">
    <property type="entry name" value="GAF"/>
</dbReference>
<dbReference type="Pfam" id="PF07228">
    <property type="entry name" value="SpoIIE"/>
    <property type="match status" value="1"/>
</dbReference>
<dbReference type="EMBL" id="JBFNQN010000004">
    <property type="protein sequence ID" value="MEW9264549.1"/>
    <property type="molecule type" value="Genomic_DNA"/>
</dbReference>
<dbReference type="InterPro" id="IPR000700">
    <property type="entry name" value="PAS-assoc_C"/>
</dbReference>
<sequence>MPADMPADASADAMAAGRSPQSSDAPEAAAPSTPAPEAAGEELLTGAARIAAARRLQDALWPGLRNPVGSTSGGLVHDSDSEGRSQQLDELAAMAARLLGTTSARIALLSDVQLLVGAAGPQPAPGPEGAEPLTQWLCAQTAAADDLLAIPDAAADEDVAALAAVASGVIGAYLGTPLRSPSGQVVGALCVFGPQARAWSRQDTELLAHIATAAAAQLELAALGGERTADRTLLELTIAAAELGTFDLDLATGELVMDERLLALSELTPATFGGSPQDVYAHIHPEDREATIAAVAESTTHGGTYSSQYRIVAADGTHRWVAARGTTLPGPDGSPARLLGAAFDVSAVRQAATRAEQIMDAMAVAYLAMDVRGHDDWPITYVNDEGQRIAGASREELVGRSFWDAFPATVGTVFEQRYRDAVTTGRTVTFDAFYPAPLDVWVEVRAVPETTTSGQALGLYFLDITARKSAQAAAETAAARAHLLAAVTQELSGTLEVEEAVSHLAQRVVPALGDWCLISILDDEATATTLTSARASTAAGRSGDLRRGLRDVGVWHHDEQQRVLVEKYAAVRLSELSDDAFVWQALRQARPVLVPDATRALTDLLAPDGRGRELLAQLAPASGAIFPLRGRGRTVGLMSLFSGAQRSALSEQELSTAAEVADRAGLALDSARLYRQQRDLAEGLQRALLSEPPEPDHGQIVVRYRPAGEAAQIGGDWYDAFMQPGGATVLVIGDVVGHDIQAAAAMSQVRTVMRTIGALGEERPSQILTETDRALANLQVSTTATAIVARVEQIPAERQRGVTRLRWSNAGHPPAMVINPDGTVLPLAGASSDLLLGVLPGTRRRDAEVVLDRGSTVVLYTDGLVERRSDQSLAVGLDRLRDVLEELAQAGGPDGLDLDTLVDEMLTRMLPARVEDDAAVVALRLHRQDRPRPAEAGPRRVPPHVPDEPGPDA</sequence>
<dbReference type="InterPro" id="IPR029016">
    <property type="entry name" value="GAF-like_dom_sf"/>
</dbReference>
<dbReference type="Gene3D" id="3.60.40.10">
    <property type="entry name" value="PPM-type phosphatase domain"/>
    <property type="match status" value="1"/>
</dbReference>
<dbReference type="Pfam" id="PF01590">
    <property type="entry name" value="GAF"/>
    <property type="match status" value="1"/>
</dbReference>
<evidence type="ECO:0000313" key="5">
    <source>
        <dbReference type="EMBL" id="MEW9264549.1"/>
    </source>
</evidence>
<dbReference type="SUPFAM" id="SSF55781">
    <property type="entry name" value="GAF domain-like"/>
    <property type="match status" value="2"/>
</dbReference>
<protein>
    <submittedName>
        <fullName evidence="5">SpoIIE family protein phosphatase</fullName>
    </submittedName>
</protein>
<organism evidence="5 6">
    <name type="scientific">Kineococcus endophyticus</name>
    <dbReference type="NCBI Taxonomy" id="1181883"/>
    <lineage>
        <taxon>Bacteria</taxon>
        <taxon>Bacillati</taxon>
        <taxon>Actinomycetota</taxon>
        <taxon>Actinomycetes</taxon>
        <taxon>Kineosporiales</taxon>
        <taxon>Kineosporiaceae</taxon>
        <taxon>Kineococcus</taxon>
    </lineage>
</organism>
<dbReference type="RefSeq" id="WP_367637287.1">
    <property type="nucleotide sequence ID" value="NZ_JBFNQN010000004.1"/>
</dbReference>
<dbReference type="SUPFAM" id="SSF81606">
    <property type="entry name" value="PP2C-like"/>
    <property type="match status" value="1"/>
</dbReference>
<dbReference type="SMART" id="SM00065">
    <property type="entry name" value="GAF"/>
    <property type="match status" value="2"/>
</dbReference>
<evidence type="ECO:0000259" key="3">
    <source>
        <dbReference type="PROSITE" id="PS50112"/>
    </source>
</evidence>
<keyword evidence="1" id="KW-0378">Hydrolase</keyword>
<comment type="caution">
    <text evidence="5">The sequence shown here is derived from an EMBL/GenBank/DDBJ whole genome shotgun (WGS) entry which is preliminary data.</text>
</comment>
<dbReference type="Pfam" id="PF08448">
    <property type="entry name" value="PAS_4"/>
    <property type="match status" value="1"/>
</dbReference>
<dbReference type="PROSITE" id="PS50112">
    <property type="entry name" value="PAS"/>
    <property type="match status" value="1"/>
</dbReference>
<feature type="region of interest" description="Disordered" evidence="2">
    <location>
        <begin position="1"/>
        <end position="43"/>
    </location>
</feature>
<dbReference type="InterPro" id="IPR052016">
    <property type="entry name" value="Bact_Sigma-Reg"/>
</dbReference>
<dbReference type="SMART" id="SM00331">
    <property type="entry name" value="PP2C_SIG"/>
    <property type="match status" value="1"/>
</dbReference>
<dbReference type="Pfam" id="PF08447">
    <property type="entry name" value="PAS_3"/>
    <property type="match status" value="1"/>
</dbReference>
<evidence type="ECO:0000313" key="6">
    <source>
        <dbReference type="Proteomes" id="UP001555826"/>
    </source>
</evidence>
<feature type="region of interest" description="Disordered" evidence="2">
    <location>
        <begin position="926"/>
        <end position="953"/>
    </location>
</feature>
<dbReference type="InterPro" id="IPR035965">
    <property type="entry name" value="PAS-like_dom_sf"/>
</dbReference>
<dbReference type="Gene3D" id="3.30.450.20">
    <property type="entry name" value="PAS domain"/>
    <property type="match status" value="2"/>
</dbReference>
<keyword evidence="6" id="KW-1185">Reference proteome</keyword>
<dbReference type="InterPro" id="IPR036457">
    <property type="entry name" value="PPM-type-like_dom_sf"/>
</dbReference>
<dbReference type="InterPro" id="IPR000014">
    <property type="entry name" value="PAS"/>
</dbReference>